<comment type="caution">
    <text evidence="2">The sequence shown here is derived from an EMBL/GenBank/DDBJ whole genome shotgun (WGS) entry which is preliminary data.</text>
</comment>
<dbReference type="VEuPathDB" id="PlasmoDB:PKNOH_S140288500"/>
<feature type="compositionally biased region" description="Polar residues" evidence="1">
    <location>
        <begin position="481"/>
        <end position="490"/>
    </location>
</feature>
<feature type="compositionally biased region" description="Acidic residues" evidence="1">
    <location>
        <begin position="234"/>
        <end position="246"/>
    </location>
</feature>
<dbReference type="Pfam" id="PF05795">
    <property type="entry name" value="Plasmodium_Vir"/>
    <property type="match status" value="2"/>
</dbReference>
<feature type="compositionally biased region" description="Polar residues" evidence="1">
    <location>
        <begin position="633"/>
        <end position="647"/>
    </location>
</feature>
<feature type="region of interest" description="Disordered" evidence="1">
    <location>
        <begin position="546"/>
        <end position="647"/>
    </location>
</feature>
<reference evidence="2 3" key="1">
    <citation type="submission" date="2017-05" db="EMBL/GenBank/DDBJ databases">
        <title>PacBio assembly of a Plasmodium knowlesi genome sequence with Hi-C correction and manual annotation of the SICAvar gene family.</title>
        <authorList>
            <person name="Lapp S.A."/>
            <person name="Geraldo J.A."/>
            <person name="Chien J.-T."/>
            <person name="Ay F."/>
            <person name="Pakala S.B."/>
            <person name="Batugedara G."/>
            <person name="Humphrey J.C."/>
            <person name="Debarry J.D."/>
            <person name="Le Roch K.G."/>
            <person name="Galinski M.R."/>
            <person name="Kissinger J.C."/>
        </authorList>
    </citation>
    <scope>NUCLEOTIDE SEQUENCE [LARGE SCALE GENOMIC DNA]</scope>
    <source>
        <strain evidence="3">Malayan Strain Pk1 (A+)</strain>
    </source>
</reference>
<gene>
    <name evidence="2" type="ORF">PKNOH_S140288500</name>
</gene>
<dbReference type="VEuPathDB" id="PlasmoDB:PKNH_1469800"/>
<dbReference type="OrthoDB" id="381445at2759"/>
<feature type="compositionally biased region" description="Low complexity" evidence="1">
    <location>
        <begin position="496"/>
        <end position="510"/>
    </location>
</feature>
<dbReference type="Proteomes" id="UP000195012">
    <property type="component" value="Unassembled WGS sequence"/>
</dbReference>
<dbReference type="AlphaFoldDB" id="A0A1Y3DHU9"/>
<accession>A0A1Y3DHU9</accession>
<evidence type="ECO:0000256" key="1">
    <source>
        <dbReference type="SAM" id="MobiDB-lite"/>
    </source>
</evidence>
<name>A0A1Y3DHU9_PLAKN</name>
<protein>
    <submittedName>
        <fullName evidence="2">KIR protein</fullName>
    </submittedName>
</protein>
<feature type="region of interest" description="Disordered" evidence="1">
    <location>
        <begin position="476"/>
        <end position="510"/>
    </location>
</feature>
<organism evidence="2 3">
    <name type="scientific">Plasmodium knowlesi</name>
    <dbReference type="NCBI Taxonomy" id="5850"/>
    <lineage>
        <taxon>Eukaryota</taxon>
        <taxon>Sar</taxon>
        <taxon>Alveolata</taxon>
        <taxon>Apicomplexa</taxon>
        <taxon>Aconoidasida</taxon>
        <taxon>Haemosporida</taxon>
        <taxon>Plasmodiidae</taxon>
        <taxon>Plasmodium</taxon>
        <taxon>Plasmodium (Plasmodium)</taxon>
    </lineage>
</organism>
<dbReference type="EMBL" id="NETL01000028">
    <property type="protein sequence ID" value="OTN64114.1"/>
    <property type="molecule type" value="Genomic_DNA"/>
</dbReference>
<feature type="compositionally biased region" description="Low complexity" evidence="1">
    <location>
        <begin position="575"/>
        <end position="594"/>
    </location>
</feature>
<feature type="region of interest" description="Disordered" evidence="1">
    <location>
        <begin position="226"/>
        <end position="246"/>
    </location>
</feature>
<dbReference type="InterPro" id="IPR008780">
    <property type="entry name" value="Plasmodium_Vir"/>
</dbReference>
<evidence type="ECO:0000313" key="3">
    <source>
        <dbReference type="Proteomes" id="UP000195012"/>
    </source>
</evidence>
<evidence type="ECO:0000313" key="2">
    <source>
        <dbReference type="EMBL" id="OTN64114.1"/>
    </source>
</evidence>
<proteinExistence type="predicted"/>
<dbReference type="VEuPathDB" id="PlasmoDB:PKA1H_140076000"/>
<feature type="compositionally biased region" description="Low complexity" evidence="1">
    <location>
        <begin position="602"/>
        <end position="614"/>
    </location>
</feature>
<sequence length="647" mass="72950">MEGGSSRLPSEEVYAPFEEPNTCITGSGERPDCNQSVIQNVKSSLNLWPSIDQTLAPIIVKNYYNSCMMGESNLDYYDPCKFFYFWLGSQIRGKLPSGIPFGTSMSAIYMQLSSLSSKHKCKLFYYDNNDLEIFKHAKDLHDFEYNIKALEAGKKGNCNDYSSTYTNYNTNLTAAQTAYEWLCKKCGSLSGYTYCQEFDDKYRKNKLSTKYKNFSELTCTDASSKKVEAKKEESESEEDDDDYDEDNPLLNIEEIEVDGPLSTLPSRKDYYKLFDEGMSKCNGEDWSWPNQIKAVLEDDDKIKDHAVQISKALCHVYGEKGKDNQTRKLTEEYCDFFYFWVGKMFWSSTNKQTFKEIMEKIKVAVGRSETEHGCSFRFPIKGRNYFFHSKILFDYYENKDDMKTRLQQIGEDVASKCDDPYYKYFLQAHEAYNYMNQKCPSADKKSTNNEWCAKFKEIYGDCTNGGEDDGKSHCKVARTPLPSSEQCNSHSKPDTLDTTSSSTANDTNSVTPGVVAGSTLATVGLPAIGFFLYKYTSLFDGIKKSLFGGSNNTGGRSRGRRSTIGRQHFDDTSTDNDSSTMGDGSSTLGDDGSTTLGGGGESSTLSGSSTDISTIYEDGDGGRRRSSPPSRKPYNTQENRNIRYQNI</sequence>